<dbReference type="Pfam" id="PF22938">
    <property type="entry name" value="Integrase_p58_C"/>
    <property type="match status" value="1"/>
</dbReference>
<protein>
    <recommendedName>
        <fullName evidence="2">ribonuclease H</fullName>
        <ecNumber evidence="2">3.1.26.4</ecNumber>
    </recommendedName>
</protein>
<evidence type="ECO:0000256" key="2">
    <source>
        <dbReference type="ARBA" id="ARBA00012180"/>
    </source>
</evidence>
<dbReference type="Pfam" id="PF00078">
    <property type="entry name" value="RVT_1"/>
    <property type="match status" value="1"/>
</dbReference>
<dbReference type="InterPro" id="IPR043128">
    <property type="entry name" value="Rev_trsase/Diguanyl_cyclase"/>
</dbReference>
<dbReference type="InterPro" id="IPR001584">
    <property type="entry name" value="Integrase_cat-core"/>
</dbReference>
<dbReference type="SUPFAM" id="SSF53098">
    <property type="entry name" value="Ribonuclease H-like"/>
    <property type="match status" value="1"/>
</dbReference>
<name>A0A9W7WSJ4_TRIRA</name>
<dbReference type="PANTHER" id="PTHR37984">
    <property type="entry name" value="PROTEIN CBG26694"/>
    <property type="match status" value="1"/>
</dbReference>
<evidence type="ECO:0000313" key="5">
    <source>
        <dbReference type="Proteomes" id="UP001059041"/>
    </source>
</evidence>
<dbReference type="AlphaFoldDB" id="A0A9W7WSJ4"/>
<dbReference type="CDD" id="cd01647">
    <property type="entry name" value="RT_LTR"/>
    <property type="match status" value="1"/>
</dbReference>
<dbReference type="InterPro" id="IPR050951">
    <property type="entry name" value="Retrovirus_Pol_polyprotein"/>
</dbReference>
<dbReference type="GO" id="GO:0003676">
    <property type="term" value="F:nucleic acid binding"/>
    <property type="evidence" value="ECO:0007669"/>
    <property type="project" value="InterPro"/>
</dbReference>
<dbReference type="Gene3D" id="3.30.70.270">
    <property type="match status" value="1"/>
</dbReference>
<dbReference type="EMBL" id="JAFHDT010000007">
    <property type="protein sequence ID" value="KAI7807516.1"/>
    <property type="molecule type" value="Genomic_DNA"/>
</dbReference>
<dbReference type="GO" id="GO:0015074">
    <property type="term" value="P:DNA integration"/>
    <property type="evidence" value="ECO:0007669"/>
    <property type="project" value="InterPro"/>
</dbReference>
<dbReference type="InterPro" id="IPR043502">
    <property type="entry name" value="DNA/RNA_pol_sf"/>
</dbReference>
<organism evidence="4 5">
    <name type="scientific">Triplophysa rosa</name>
    <name type="common">Cave loach</name>
    <dbReference type="NCBI Taxonomy" id="992332"/>
    <lineage>
        <taxon>Eukaryota</taxon>
        <taxon>Metazoa</taxon>
        <taxon>Chordata</taxon>
        <taxon>Craniata</taxon>
        <taxon>Vertebrata</taxon>
        <taxon>Euteleostomi</taxon>
        <taxon>Actinopterygii</taxon>
        <taxon>Neopterygii</taxon>
        <taxon>Teleostei</taxon>
        <taxon>Ostariophysi</taxon>
        <taxon>Cypriniformes</taxon>
        <taxon>Nemacheilidae</taxon>
        <taxon>Triplophysa</taxon>
    </lineage>
</organism>
<dbReference type="InterPro" id="IPR000477">
    <property type="entry name" value="RT_dom"/>
</dbReference>
<proteinExistence type="inferred from homology"/>
<dbReference type="PANTHER" id="PTHR37984:SF5">
    <property type="entry name" value="PROTEIN NYNRIN-LIKE"/>
    <property type="match status" value="1"/>
</dbReference>
<comment type="similarity">
    <text evidence="1">Belongs to the beta type-B retroviral polymerase family. HERV class-II K(HML-2) pol subfamily.</text>
</comment>
<reference evidence="4" key="1">
    <citation type="submission" date="2021-02" db="EMBL/GenBank/DDBJ databases">
        <title>Comparative genomics reveals that relaxation of natural selection precedes convergent phenotypic evolution of cavefish.</title>
        <authorList>
            <person name="Peng Z."/>
        </authorList>
    </citation>
    <scope>NUCLEOTIDE SEQUENCE</scope>
    <source>
        <tissue evidence="4">Muscle</tissue>
    </source>
</reference>
<dbReference type="Gene3D" id="3.30.420.10">
    <property type="entry name" value="Ribonuclease H-like superfamily/Ribonuclease H"/>
    <property type="match status" value="1"/>
</dbReference>
<evidence type="ECO:0000259" key="3">
    <source>
        <dbReference type="PROSITE" id="PS50994"/>
    </source>
</evidence>
<dbReference type="Proteomes" id="UP001059041">
    <property type="component" value="Linkage Group LG7"/>
</dbReference>
<comment type="caution">
    <text evidence="4">The sequence shown here is derived from an EMBL/GenBank/DDBJ whole genome shotgun (WGS) entry which is preliminary data.</text>
</comment>
<gene>
    <name evidence="4" type="ORF">IRJ41_005466</name>
</gene>
<feature type="domain" description="Integrase catalytic" evidence="3">
    <location>
        <begin position="1"/>
        <end position="129"/>
    </location>
</feature>
<dbReference type="Gene3D" id="3.10.10.10">
    <property type="entry name" value="HIV Type 1 Reverse Transcriptase, subunit A, domain 1"/>
    <property type="match status" value="1"/>
</dbReference>
<accession>A0A9W7WSJ4</accession>
<dbReference type="InterPro" id="IPR036397">
    <property type="entry name" value="RNaseH_sf"/>
</dbReference>
<keyword evidence="5" id="KW-1185">Reference proteome</keyword>
<dbReference type="EC" id="3.1.26.4" evidence="2"/>
<evidence type="ECO:0000256" key="1">
    <source>
        <dbReference type="ARBA" id="ARBA00010879"/>
    </source>
</evidence>
<evidence type="ECO:0000313" key="4">
    <source>
        <dbReference type="EMBL" id="KAI7807516.1"/>
    </source>
</evidence>
<dbReference type="InterPro" id="IPR012337">
    <property type="entry name" value="RNaseH-like_sf"/>
</dbReference>
<dbReference type="GO" id="GO:0004523">
    <property type="term" value="F:RNA-DNA hybrid ribonuclease activity"/>
    <property type="evidence" value="ECO:0007669"/>
    <property type="project" value="UniProtKB-EC"/>
</dbReference>
<dbReference type="PROSITE" id="PS50994">
    <property type="entry name" value="INTEGRASE"/>
    <property type="match status" value="1"/>
</dbReference>
<sequence length="512" mass="57890">MCASTKYPEAIPLRSIKAHAIVKAIVKFCTIFGVPRFIQSDRETNFMSKVFAKVIRKLNVKHQVSSAYHPQSQGAIERFHQTLKSMLRTFCVEQEKGWDEEIPLLLFAIRTMTQASLGFSPSELIFGHNVHGPLKILQEKILSSDHPSSTKNVLDHVSEFRERLFQLKAIQRSFRSGDLVLILLPVVGSVLHAKFAGPYEVKEKVSETDYVVNTPDRRRKTRLCHVNLLKLDEVKMNSAAFTSARLLNSETLSNLSSKLSHLPLSAQSDIRSVIEKYPSLFSDLPTTTHVLTHDIDVGSHSPVTQRFYHINPVKRDLMRQETQYLLEHGFAVPSSSPWCSPCLLVPKQDGTSRFCMDYRKVNVLTKADSYPMPRMEDCVDRVGNAKFVTKLHLLKGYWQVPLTEHASEISAFATPDVFLQYQVMPFGLRNAGATFQRLMSRVLSDISNCEVYLDDVVCYDDSFEDHLRSIGKVFKCLSDANLTLNLARCEFGCATVTYLGKEVGNGQVRPLN</sequence>
<dbReference type="SUPFAM" id="SSF56672">
    <property type="entry name" value="DNA/RNA polymerases"/>
    <property type="match status" value="1"/>
</dbReference>
<dbReference type="InterPro" id="IPR054465">
    <property type="entry name" value="Integrase_p58-like_C"/>
</dbReference>